<dbReference type="EMBL" id="JAHHUM010002638">
    <property type="protein sequence ID" value="KAK5601948.1"/>
    <property type="molecule type" value="Genomic_DNA"/>
</dbReference>
<evidence type="ECO:0000256" key="1">
    <source>
        <dbReference type="SAM" id="MobiDB-lite"/>
    </source>
</evidence>
<organism evidence="2 3">
    <name type="scientific">Crenichthys baileyi</name>
    <name type="common">White River springfish</name>
    <dbReference type="NCBI Taxonomy" id="28760"/>
    <lineage>
        <taxon>Eukaryota</taxon>
        <taxon>Metazoa</taxon>
        <taxon>Chordata</taxon>
        <taxon>Craniata</taxon>
        <taxon>Vertebrata</taxon>
        <taxon>Euteleostomi</taxon>
        <taxon>Actinopterygii</taxon>
        <taxon>Neopterygii</taxon>
        <taxon>Teleostei</taxon>
        <taxon>Neoteleostei</taxon>
        <taxon>Acanthomorphata</taxon>
        <taxon>Ovalentaria</taxon>
        <taxon>Atherinomorphae</taxon>
        <taxon>Cyprinodontiformes</taxon>
        <taxon>Goodeidae</taxon>
        <taxon>Crenichthys</taxon>
    </lineage>
</organism>
<comment type="caution">
    <text evidence="2">The sequence shown here is derived from an EMBL/GenBank/DDBJ whole genome shotgun (WGS) entry which is preliminary data.</text>
</comment>
<keyword evidence="3" id="KW-1185">Reference proteome</keyword>
<reference evidence="2 3" key="1">
    <citation type="submission" date="2021-06" db="EMBL/GenBank/DDBJ databases">
        <authorList>
            <person name="Palmer J.M."/>
        </authorList>
    </citation>
    <scope>NUCLEOTIDE SEQUENCE [LARGE SCALE GENOMIC DNA]</scope>
    <source>
        <strain evidence="2 3">MEX-2019</strain>
        <tissue evidence="2">Muscle</tissue>
    </source>
</reference>
<dbReference type="AlphaFoldDB" id="A0AAV9QXT3"/>
<name>A0AAV9QXT3_9TELE</name>
<feature type="region of interest" description="Disordered" evidence="1">
    <location>
        <begin position="63"/>
        <end position="85"/>
    </location>
</feature>
<feature type="compositionally biased region" description="Pro residues" evidence="1">
    <location>
        <begin position="1"/>
        <end position="20"/>
    </location>
</feature>
<dbReference type="Proteomes" id="UP001311232">
    <property type="component" value="Unassembled WGS sequence"/>
</dbReference>
<evidence type="ECO:0008006" key="4">
    <source>
        <dbReference type="Google" id="ProtNLM"/>
    </source>
</evidence>
<proteinExistence type="predicted"/>
<gene>
    <name evidence="2" type="ORF">CRENBAI_018589</name>
</gene>
<feature type="region of interest" description="Disordered" evidence="1">
    <location>
        <begin position="1"/>
        <end position="23"/>
    </location>
</feature>
<sequence>MSEQPPPYRPFFPEGPPPSTFSPAFCSPPTTFTGSTYQTFPQSFPTPDLSIFQPGYAGQQGMSVMPPGCYGDPRGNKHDSPYPPKPTVLVVEQRPNQPEGGIGSYLAACSAALCCCCLWDLLHR</sequence>
<evidence type="ECO:0000313" key="3">
    <source>
        <dbReference type="Proteomes" id="UP001311232"/>
    </source>
</evidence>
<accession>A0AAV9QXT3</accession>
<evidence type="ECO:0000313" key="2">
    <source>
        <dbReference type="EMBL" id="KAK5601948.1"/>
    </source>
</evidence>
<protein>
    <recommendedName>
        <fullName evidence="4">Cysteine-rich and transmembrane domain-containing protein 1</fullName>
    </recommendedName>
</protein>